<dbReference type="OrthoDB" id="9804603at2"/>
<dbReference type="AlphaFoldDB" id="A0A7U4THP7"/>
<gene>
    <name evidence="6" type="ORF">HS1_001275</name>
</gene>
<proteinExistence type="predicted"/>
<evidence type="ECO:0000256" key="3">
    <source>
        <dbReference type="ARBA" id="ARBA00023004"/>
    </source>
</evidence>
<dbReference type="KEGG" id="daw:HS1_001275"/>
<dbReference type="Pfam" id="PF12838">
    <property type="entry name" value="Fer4_7"/>
    <property type="match status" value="1"/>
</dbReference>
<feature type="domain" description="4Fe-4S ferredoxin-type" evidence="5">
    <location>
        <begin position="55"/>
        <end position="85"/>
    </location>
</feature>
<reference evidence="6 7" key="1">
    <citation type="submission" date="2015-10" db="EMBL/GenBank/DDBJ databases">
        <title>Candidatus Desulfofervidus auxilii, a hydrogenotrophic sulfate-reducing bacterium involved in the thermophilic anaerobic oxidation of methane.</title>
        <authorList>
            <person name="Krukenberg V."/>
            <person name="Richter M."/>
            <person name="Wegener G."/>
        </authorList>
    </citation>
    <scope>NUCLEOTIDE SEQUENCE [LARGE SCALE GENOMIC DNA]</scope>
    <source>
        <strain evidence="6 7">HS1</strain>
    </source>
</reference>
<feature type="domain" description="4Fe-4S ferredoxin-type" evidence="5">
    <location>
        <begin position="17"/>
        <end position="46"/>
    </location>
</feature>
<dbReference type="Gene3D" id="3.30.70.20">
    <property type="match status" value="1"/>
</dbReference>
<dbReference type="EMBL" id="CP013015">
    <property type="protein sequence ID" value="AMM41079.1"/>
    <property type="molecule type" value="Genomic_DNA"/>
</dbReference>
<name>A0A7U4THP7_DESA2</name>
<dbReference type="SUPFAM" id="SSF54862">
    <property type="entry name" value="4Fe-4S ferredoxins"/>
    <property type="match status" value="1"/>
</dbReference>
<evidence type="ECO:0000313" key="7">
    <source>
        <dbReference type="Proteomes" id="UP000070560"/>
    </source>
</evidence>
<dbReference type="InterPro" id="IPR017900">
    <property type="entry name" value="4Fe4S_Fe_S_CS"/>
</dbReference>
<evidence type="ECO:0000259" key="5">
    <source>
        <dbReference type="PROSITE" id="PS51379"/>
    </source>
</evidence>
<dbReference type="GO" id="GO:0046872">
    <property type="term" value="F:metal ion binding"/>
    <property type="evidence" value="ECO:0007669"/>
    <property type="project" value="UniProtKB-KW"/>
</dbReference>
<evidence type="ECO:0000256" key="2">
    <source>
        <dbReference type="ARBA" id="ARBA00022723"/>
    </source>
</evidence>
<dbReference type="GO" id="GO:0051539">
    <property type="term" value="F:4 iron, 4 sulfur cluster binding"/>
    <property type="evidence" value="ECO:0007669"/>
    <property type="project" value="UniProtKB-KW"/>
</dbReference>
<dbReference type="InterPro" id="IPR017896">
    <property type="entry name" value="4Fe4S_Fe-S-bd"/>
</dbReference>
<dbReference type="PANTHER" id="PTHR43687:SF4">
    <property type="entry name" value="BLR5484 PROTEIN"/>
    <property type="match status" value="1"/>
</dbReference>
<dbReference type="InterPro" id="IPR050572">
    <property type="entry name" value="Fe-S_Ferredoxin"/>
</dbReference>
<evidence type="ECO:0000256" key="1">
    <source>
        <dbReference type="ARBA" id="ARBA00022485"/>
    </source>
</evidence>
<organism evidence="6 7">
    <name type="scientific">Desulfofervidus auxilii</name>
    <dbReference type="NCBI Taxonomy" id="1621989"/>
    <lineage>
        <taxon>Bacteria</taxon>
        <taxon>Pseudomonadati</taxon>
        <taxon>Thermodesulfobacteriota</taxon>
        <taxon>Candidatus Desulfofervidia</taxon>
        <taxon>Candidatus Desulfofervidales</taxon>
        <taxon>Candidatus Desulfofervidaceae</taxon>
        <taxon>Candidatus Desulfofervidus</taxon>
    </lineage>
</organism>
<keyword evidence="2" id="KW-0479">Metal-binding</keyword>
<keyword evidence="7" id="KW-1185">Reference proteome</keyword>
<keyword evidence="4" id="KW-0411">Iron-sulfur</keyword>
<protein>
    <submittedName>
        <fullName evidence="6">4Fe-S ferredoxin</fullName>
    </submittedName>
</protein>
<keyword evidence="3" id="KW-0408">Iron</keyword>
<evidence type="ECO:0000256" key="4">
    <source>
        <dbReference type="ARBA" id="ARBA00023014"/>
    </source>
</evidence>
<evidence type="ECO:0000313" key="6">
    <source>
        <dbReference type="EMBL" id="AMM41079.1"/>
    </source>
</evidence>
<dbReference type="PROSITE" id="PS51379">
    <property type="entry name" value="4FE4S_FER_2"/>
    <property type="match status" value="2"/>
</dbReference>
<sequence>MRMRKPLNLAKFKVPKGKVVIFAERCKGCKLCIEYCPKEILELSHDYNEKGYHYPVVKLGMENECILCLFCQEVCPDFAIFIEKQE</sequence>
<dbReference type="PROSITE" id="PS00198">
    <property type="entry name" value="4FE4S_FER_1"/>
    <property type="match status" value="1"/>
</dbReference>
<dbReference type="PANTHER" id="PTHR43687">
    <property type="entry name" value="ADENYLYLSULFATE REDUCTASE, BETA SUBUNIT"/>
    <property type="match status" value="1"/>
</dbReference>
<keyword evidence="1" id="KW-0004">4Fe-4S</keyword>
<accession>A0A7U4THP7</accession>
<dbReference type="Proteomes" id="UP000070560">
    <property type="component" value="Chromosome"/>
</dbReference>